<keyword evidence="3" id="KW-1185">Reference proteome</keyword>
<sequence length="113" mass="12958">MRDPQPAAPSHDPVLVEANNLTRHMSERLRLTEAQVVKLRAINHIKVARIDEIQWQYHNDANARKAKLLELEAQYEQECQRILTPSQISLMREEQQQRDALPADAVPTENGLG</sequence>
<evidence type="ECO:0000313" key="2">
    <source>
        <dbReference type="EMBL" id="AYA36424.1"/>
    </source>
</evidence>
<accession>A0A3B7QX86</accession>
<dbReference type="OrthoDB" id="882497at2"/>
<feature type="region of interest" description="Disordered" evidence="1">
    <location>
        <begin position="93"/>
        <end position="113"/>
    </location>
</feature>
<evidence type="ECO:0000313" key="3">
    <source>
        <dbReference type="Proteomes" id="UP000262802"/>
    </source>
</evidence>
<protein>
    <submittedName>
        <fullName evidence="2">Uncharacterized protein</fullName>
    </submittedName>
</protein>
<name>A0A3B7QX86_9BACT</name>
<proteinExistence type="predicted"/>
<dbReference type="EMBL" id="CP032317">
    <property type="protein sequence ID" value="AYA36424.1"/>
    <property type="molecule type" value="Genomic_DNA"/>
</dbReference>
<reference evidence="2 3" key="1">
    <citation type="submission" date="2018-09" db="EMBL/GenBank/DDBJ databases">
        <title>Hymenobacter medium sp. nov., isolated from R2A medium.</title>
        <authorList>
            <person name="Yingchao G."/>
        </authorList>
    </citation>
    <scope>NUCLEOTIDE SEQUENCE [LARGE SCALE GENOMIC DNA]</scope>
    <source>
        <strain evidence="3">sh-6</strain>
    </source>
</reference>
<gene>
    <name evidence="2" type="ORF">D3Y59_04750</name>
</gene>
<dbReference type="Proteomes" id="UP000262802">
    <property type="component" value="Chromosome"/>
</dbReference>
<evidence type="ECO:0000256" key="1">
    <source>
        <dbReference type="SAM" id="MobiDB-lite"/>
    </source>
</evidence>
<dbReference type="AlphaFoldDB" id="A0A3B7QX86"/>
<organism evidence="2 3">
    <name type="scientific">Hymenobacter oligotrophus</name>
    <dbReference type="NCBI Taxonomy" id="2319843"/>
    <lineage>
        <taxon>Bacteria</taxon>
        <taxon>Pseudomonadati</taxon>
        <taxon>Bacteroidota</taxon>
        <taxon>Cytophagia</taxon>
        <taxon>Cytophagales</taxon>
        <taxon>Hymenobacteraceae</taxon>
        <taxon>Hymenobacter</taxon>
    </lineage>
</organism>
<dbReference type="KEGG" id="hyh:D3Y59_04750"/>